<dbReference type="SUPFAM" id="SSF47413">
    <property type="entry name" value="lambda repressor-like DNA-binding domains"/>
    <property type="match status" value="1"/>
</dbReference>
<gene>
    <name evidence="1" type="ORF">K6K41_00765</name>
</gene>
<dbReference type="EMBL" id="CP081869">
    <property type="protein sequence ID" value="QZO00352.1"/>
    <property type="molecule type" value="Genomic_DNA"/>
</dbReference>
<organism evidence="1 2">
    <name type="scientific">Chenggangzhangella methanolivorans</name>
    <dbReference type="NCBI Taxonomy" id="1437009"/>
    <lineage>
        <taxon>Bacteria</taxon>
        <taxon>Pseudomonadati</taxon>
        <taxon>Pseudomonadota</taxon>
        <taxon>Alphaproteobacteria</taxon>
        <taxon>Hyphomicrobiales</taxon>
        <taxon>Methylopilaceae</taxon>
        <taxon>Chenggangzhangella</taxon>
    </lineage>
</organism>
<name>A0A9E6RG38_9HYPH</name>
<dbReference type="KEGG" id="cmet:K6K41_00765"/>
<reference evidence="1" key="1">
    <citation type="submission" date="2021-08" db="EMBL/GenBank/DDBJ databases">
        <authorList>
            <person name="Zhang H."/>
            <person name="Xu M."/>
            <person name="Yu Z."/>
            <person name="Yang L."/>
            <person name="Cai Y."/>
        </authorList>
    </citation>
    <scope>NUCLEOTIDE SEQUENCE</scope>
    <source>
        <strain evidence="1">CHL1</strain>
    </source>
</reference>
<dbReference type="AlphaFoldDB" id="A0A9E6RG38"/>
<dbReference type="InterPro" id="IPR010982">
    <property type="entry name" value="Lambda_DNA-bd_dom_sf"/>
</dbReference>
<dbReference type="InterPro" id="IPR001387">
    <property type="entry name" value="Cro/C1-type_HTH"/>
</dbReference>
<keyword evidence="2" id="KW-1185">Reference proteome</keyword>
<evidence type="ECO:0000313" key="1">
    <source>
        <dbReference type="EMBL" id="QZO00352.1"/>
    </source>
</evidence>
<dbReference type="GO" id="GO:0003677">
    <property type="term" value="F:DNA binding"/>
    <property type="evidence" value="ECO:0007669"/>
    <property type="project" value="InterPro"/>
</dbReference>
<accession>A0A9E6RG38</accession>
<protein>
    <recommendedName>
        <fullName evidence="3">Helix-turn-helix protein</fullName>
    </recommendedName>
</protein>
<evidence type="ECO:0000313" key="2">
    <source>
        <dbReference type="Proteomes" id="UP000825701"/>
    </source>
</evidence>
<proteinExistence type="predicted"/>
<evidence type="ECO:0008006" key="3">
    <source>
        <dbReference type="Google" id="ProtNLM"/>
    </source>
</evidence>
<dbReference type="RefSeq" id="WP_261403548.1">
    <property type="nucleotide sequence ID" value="NZ_CP081869.1"/>
</dbReference>
<dbReference type="CDD" id="cd00093">
    <property type="entry name" value="HTH_XRE"/>
    <property type="match status" value="1"/>
</dbReference>
<sequence>MFGTSPAILTFCIMRKVLGVVKACQIRAGRAMLSWSQQQLADKADLSRDTIKALETPGVRTYTATVEAVVRVLENEGLRFLQDDHSLGVALDANNSHAG</sequence>
<dbReference type="Gene3D" id="1.10.260.40">
    <property type="entry name" value="lambda repressor-like DNA-binding domains"/>
    <property type="match status" value="1"/>
</dbReference>
<dbReference type="Proteomes" id="UP000825701">
    <property type="component" value="Chromosome"/>
</dbReference>